<evidence type="ECO:0000256" key="3">
    <source>
        <dbReference type="ARBA" id="ARBA00011245"/>
    </source>
</evidence>
<keyword evidence="10 13" id="KW-0143">Chaperone</keyword>
<evidence type="ECO:0000256" key="6">
    <source>
        <dbReference type="ARBA" id="ARBA00022729"/>
    </source>
</evidence>
<dbReference type="SUPFAM" id="SSF89392">
    <property type="entry name" value="Prokaryotic lipoproteins and lipoprotein localization factors"/>
    <property type="match status" value="1"/>
</dbReference>
<dbReference type="CDD" id="cd16326">
    <property type="entry name" value="LolB"/>
    <property type="match status" value="1"/>
</dbReference>
<organism evidence="15 16">
    <name type="scientific">Wenzhouxiangella limi</name>
    <dbReference type="NCBI Taxonomy" id="2707351"/>
    <lineage>
        <taxon>Bacteria</taxon>
        <taxon>Pseudomonadati</taxon>
        <taxon>Pseudomonadota</taxon>
        <taxon>Gammaproteobacteria</taxon>
        <taxon>Chromatiales</taxon>
        <taxon>Wenzhouxiangellaceae</taxon>
        <taxon>Wenzhouxiangella</taxon>
    </lineage>
</organism>
<dbReference type="GO" id="GO:0015031">
    <property type="term" value="P:protein transport"/>
    <property type="evidence" value="ECO:0007669"/>
    <property type="project" value="UniProtKB-KW"/>
</dbReference>
<dbReference type="Proteomes" id="UP000484885">
    <property type="component" value="Unassembled WGS sequence"/>
</dbReference>
<keyword evidence="11 13" id="KW-0998">Cell outer membrane</keyword>
<keyword evidence="6 13" id="KW-0732">Signal</keyword>
<name>A0A845V2V0_9GAMM</name>
<evidence type="ECO:0000313" key="15">
    <source>
        <dbReference type="EMBL" id="NDY94591.1"/>
    </source>
</evidence>
<keyword evidence="12 13" id="KW-0449">Lipoprotein</keyword>
<keyword evidence="7 13" id="KW-0653">Protein transport</keyword>
<proteinExistence type="inferred from homology"/>
<dbReference type="InterPro" id="IPR004565">
    <property type="entry name" value="OM_lipoprot_LolB"/>
</dbReference>
<evidence type="ECO:0000256" key="2">
    <source>
        <dbReference type="ARBA" id="ARBA00009696"/>
    </source>
</evidence>
<evidence type="ECO:0000256" key="10">
    <source>
        <dbReference type="ARBA" id="ARBA00023186"/>
    </source>
</evidence>
<dbReference type="RefSeq" id="WP_164209951.1">
    <property type="nucleotide sequence ID" value="NZ_JAAGSC010000031.1"/>
</dbReference>
<sequence>MNVRTRRAVLLALSLSMLLGACAVREQRPEGEWLEERQSWFENYPDWRVTGRLSVSDGEQGGQMAFDWRGQGSQHDLRLRSVVGGKQWRLMFNEGGALIEGSDVGLVRAEDPDLLVAEIVGWPIPVSQLAYWLRGLTASEDDRVSFAADGTMDMIGQDDWTLEYLRYDQPASGPLMPERVQALSPPYRVRMILRTWRWMDPAA</sequence>
<dbReference type="GO" id="GO:0009279">
    <property type="term" value="C:cell outer membrane"/>
    <property type="evidence" value="ECO:0007669"/>
    <property type="project" value="UniProtKB-SubCell"/>
</dbReference>
<reference evidence="15 16" key="1">
    <citation type="submission" date="2020-02" db="EMBL/GenBank/DDBJ databases">
        <authorList>
            <person name="Zhang X.-Y."/>
        </authorList>
    </citation>
    <scope>NUCLEOTIDE SEQUENCE [LARGE SCALE GENOMIC DNA]</scope>
    <source>
        <strain evidence="15 16">C33</strain>
    </source>
</reference>
<evidence type="ECO:0000256" key="11">
    <source>
        <dbReference type="ARBA" id="ARBA00023237"/>
    </source>
</evidence>
<keyword evidence="8 13" id="KW-0472">Membrane</keyword>
<keyword evidence="16" id="KW-1185">Reference proteome</keyword>
<evidence type="ECO:0000313" key="16">
    <source>
        <dbReference type="Proteomes" id="UP000484885"/>
    </source>
</evidence>
<dbReference type="HAMAP" id="MF_00233">
    <property type="entry name" value="LolB"/>
    <property type="match status" value="1"/>
</dbReference>
<evidence type="ECO:0000256" key="9">
    <source>
        <dbReference type="ARBA" id="ARBA00023139"/>
    </source>
</evidence>
<comment type="subunit">
    <text evidence="3 13">Monomer.</text>
</comment>
<dbReference type="EMBL" id="JAAGSC010000031">
    <property type="protein sequence ID" value="NDY94591.1"/>
    <property type="molecule type" value="Genomic_DNA"/>
</dbReference>
<evidence type="ECO:0000256" key="4">
    <source>
        <dbReference type="ARBA" id="ARBA00016202"/>
    </source>
</evidence>
<gene>
    <name evidence="13 15" type="primary">lolB</name>
    <name evidence="15" type="ORF">G3I74_02450</name>
</gene>
<evidence type="ECO:0000256" key="13">
    <source>
        <dbReference type="HAMAP-Rule" id="MF_00233"/>
    </source>
</evidence>
<accession>A0A845V2V0</accession>
<comment type="subcellular location">
    <subcellularLocation>
        <location evidence="1 13">Cell outer membrane</location>
        <topology evidence="1 13">Lipid-anchor</topology>
    </subcellularLocation>
</comment>
<evidence type="ECO:0000256" key="8">
    <source>
        <dbReference type="ARBA" id="ARBA00023136"/>
    </source>
</evidence>
<comment type="caution">
    <text evidence="15">The sequence shown here is derived from an EMBL/GenBank/DDBJ whole genome shotgun (WGS) entry which is preliminary data.</text>
</comment>
<feature type="signal peptide" evidence="14">
    <location>
        <begin position="1"/>
        <end position="23"/>
    </location>
</feature>
<dbReference type="Gene3D" id="2.50.20.10">
    <property type="entry name" value="Lipoprotein localisation LolA/LolB/LppX"/>
    <property type="match status" value="1"/>
</dbReference>
<comment type="function">
    <text evidence="13">Plays a critical role in the incorporation of lipoproteins in the outer membrane after they are released by the LolA protein.</text>
</comment>
<protein>
    <recommendedName>
        <fullName evidence="4 13">Outer-membrane lipoprotein LolB</fullName>
    </recommendedName>
</protein>
<dbReference type="InterPro" id="IPR029046">
    <property type="entry name" value="LolA/LolB/LppX"/>
</dbReference>
<feature type="chain" id="PRO_5032307497" description="Outer-membrane lipoprotein LolB" evidence="14">
    <location>
        <begin position="24"/>
        <end position="203"/>
    </location>
</feature>
<dbReference type="NCBIfam" id="TIGR00548">
    <property type="entry name" value="lolB"/>
    <property type="match status" value="1"/>
</dbReference>
<evidence type="ECO:0000256" key="12">
    <source>
        <dbReference type="ARBA" id="ARBA00023288"/>
    </source>
</evidence>
<comment type="similarity">
    <text evidence="2 13">Belongs to the LolB family.</text>
</comment>
<dbReference type="GO" id="GO:0044874">
    <property type="term" value="P:lipoprotein localization to outer membrane"/>
    <property type="evidence" value="ECO:0007669"/>
    <property type="project" value="UniProtKB-UniRule"/>
</dbReference>
<evidence type="ECO:0000256" key="1">
    <source>
        <dbReference type="ARBA" id="ARBA00004459"/>
    </source>
</evidence>
<keyword evidence="9 13" id="KW-0564">Palmitate</keyword>
<dbReference type="Pfam" id="PF03550">
    <property type="entry name" value="LolB"/>
    <property type="match status" value="1"/>
</dbReference>
<keyword evidence="5 13" id="KW-0813">Transport</keyword>
<evidence type="ECO:0000256" key="14">
    <source>
        <dbReference type="SAM" id="SignalP"/>
    </source>
</evidence>
<dbReference type="PROSITE" id="PS51257">
    <property type="entry name" value="PROKAR_LIPOPROTEIN"/>
    <property type="match status" value="1"/>
</dbReference>
<evidence type="ECO:0000256" key="5">
    <source>
        <dbReference type="ARBA" id="ARBA00022448"/>
    </source>
</evidence>
<dbReference type="AlphaFoldDB" id="A0A845V2V0"/>
<evidence type="ECO:0000256" key="7">
    <source>
        <dbReference type="ARBA" id="ARBA00022927"/>
    </source>
</evidence>